<name>A0A8S0WLV4_9GAMM</name>
<dbReference type="RefSeq" id="WP_174627598.1">
    <property type="nucleotide sequence ID" value="NZ_CADCXN010000123.1"/>
</dbReference>
<dbReference type="EMBL" id="CADCXN010000123">
    <property type="protein sequence ID" value="CAA9892890.1"/>
    <property type="molecule type" value="Genomic_DNA"/>
</dbReference>
<keyword evidence="2" id="KW-1185">Reference proteome</keyword>
<gene>
    <name evidence="1" type="ORF">METHB2_890008</name>
</gene>
<protein>
    <submittedName>
        <fullName evidence="1">Uncharacterized protein</fullName>
    </submittedName>
</protein>
<organism evidence="1 2">
    <name type="scientific">Candidatus Methylobacter favarea</name>
    <dbReference type="NCBI Taxonomy" id="2707345"/>
    <lineage>
        <taxon>Bacteria</taxon>
        <taxon>Pseudomonadati</taxon>
        <taxon>Pseudomonadota</taxon>
        <taxon>Gammaproteobacteria</taxon>
        <taxon>Methylococcales</taxon>
        <taxon>Methylococcaceae</taxon>
        <taxon>Methylobacter</taxon>
    </lineage>
</organism>
<dbReference type="Proteomes" id="UP000494216">
    <property type="component" value="Unassembled WGS sequence"/>
</dbReference>
<evidence type="ECO:0000313" key="1">
    <source>
        <dbReference type="EMBL" id="CAA9892890.1"/>
    </source>
</evidence>
<evidence type="ECO:0000313" key="2">
    <source>
        <dbReference type="Proteomes" id="UP000494216"/>
    </source>
</evidence>
<sequence length="45" mass="5145">MQDTTEHNQTIIDQFSQEAIPFVEGELEQQLKASFPNPGEAKKIR</sequence>
<reference evidence="1 2" key="1">
    <citation type="submission" date="2020-02" db="EMBL/GenBank/DDBJ databases">
        <authorList>
            <person name="Hogendoorn C."/>
        </authorList>
    </citation>
    <scope>NUCLEOTIDE SEQUENCE [LARGE SCALE GENOMIC DNA]</scope>
    <source>
        <strain evidence="1">METHB21</strain>
    </source>
</reference>
<proteinExistence type="predicted"/>
<dbReference type="AlphaFoldDB" id="A0A8S0WLV4"/>
<comment type="caution">
    <text evidence="1">The sequence shown here is derived from an EMBL/GenBank/DDBJ whole genome shotgun (WGS) entry which is preliminary data.</text>
</comment>
<accession>A0A8S0WLV4</accession>